<organism evidence="1 2">
    <name type="scientific">Cronartium quercuum f. sp. fusiforme G11</name>
    <dbReference type="NCBI Taxonomy" id="708437"/>
    <lineage>
        <taxon>Eukaryota</taxon>
        <taxon>Fungi</taxon>
        <taxon>Dikarya</taxon>
        <taxon>Basidiomycota</taxon>
        <taxon>Pucciniomycotina</taxon>
        <taxon>Pucciniomycetes</taxon>
        <taxon>Pucciniales</taxon>
        <taxon>Coleosporiaceae</taxon>
        <taxon>Cronartium</taxon>
    </lineage>
</organism>
<accession>A0A9P6TDE5</accession>
<name>A0A9P6TDE5_9BASI</name>
<keyword evidence="2" id="KW-1185">Reference proteome</keyword>
<dbReference type="InterPro" id="IPR043502">
    <property type="entry name" value="DNA/RNA_pol_sf"/>
</dbReference>
<evidence type="ECO:0008006" key="3">
    <source>
        <dbReference type="Google" id="ProtNLM"/>
    </source>
</evidence>
<dbReference type="AlphaFoldDB" id="A0A9P6TDE5"/>
<dbReference type="InterPro" id="IPR052055">
    <property type="entry name" value="Hepadnavirus_pol/RT"/>
</dbReference>
<dbReference type="PANTHER" id="PTHR33050:SF7">
    <property type="entry name" value="RIBONUCLEASE H"/>
    <property type="match status" value="1"/>
</dbReference>
<dbReference type="OrthoDB" id="2503698at2759"/>
<proteinExistence type="predicted"/>
<sequence>MHEQSLDNCTMPMWPRIISCNMNIREWVDSMTNNGLLETYQGIIDGFSNGFDQGIPHHTLRNINWCSPPNHKSADWARSEIEATFAKEIAAKRLYGPFTFDQVHLKYRFFRTSPMRAVIQWRWLTKTNIRLVISKKSKSLNSIYTAVAFGGVEGCGTFGRVADAWRDIILHEFNLVNIFRWVDDALFLKEVNEVLHMETIIERSQKLGVKTNTKKRSPFAPGQRFLGFIWNAVKKTVRLPDAQLQERREQIRSALEPSRRFILTEVEVLAGRLNHWVKNAAMREAPLDVIQDLEQWLNVLNMFTNTRLTAPSEPLNLEWVGDASTSYGIGMFIGKKWAQFQFQKRVEKL</sequence>
<protein>
    <recommendedName>
        <fullName evidence="3">Reverse transcriptase domain-containing protein</fullName>
    </recommendedName>
</protein>
<dbReference type="EMBL" id="MU167245">
    <property type="protein sequence ID" value="KAG0147669.1"/>
    <property type="molecule type" value="Genomic_DNA"/>
</dbReference>
<reference evidence="1" key="1">
    <citation type="submission" date="2013-11" db="EMBL/GenBank/DDBJ databases">
        <title>Genome sequence of the fusiform rust pathogen reveals effectors for host alternation and coevolution with pine.</title>
        <authorList>
            <consortium name="DOE Joint Genome Institute"/>
            <person name="Smith K."/>
            <person name="Pendleton A."/>
            <person name="Kubisiak T."/>
            <person name="Anderson C."/>
            <person name="Salamov A."/>
            <person name="Aerts A."/>
            <person name="Riley R."/>
            <person name="Clum A."/>
            <person name="Lindquist E."/>
            <person name="Ence D."/>
            <person name="Campbell M."/>
            <person name="Kronenberg Z."/>
            <person name="Feau N."/>
            <person name="Dhillon B."/>
            <person name="Hamelin R."/>
            <person name="Burleigh J."/>
            <person name="Smith J."/>
            <person name="Yandell M."/>
            <person name="Nelson C."/>
            <person name="Grigoriev I."/>
            <person name="Davis J."/>
        </authorList>
    </citation>
    <scope>NUCLEOTIDE SEQUENCE</scope>
    <source>
        <strain evidence="1">G11</strain>
    </source>
</reference>
<gene>
    <name evidence="1" type="ORF">CROQUDRAFT_714962</name>
</gene>
<dbReference type="SUPFAM" id="SSF56672">
    <property type="entry name" value="DNA/RNA polymerases"/>
    <property type="match status" value="1"/>
</dbReference>
<evidence type="ECO:0000313" key="1">
    <source>
        <dbReference type="EMBL" id="KAG0147669.1"/>
    </source>
</evidence>
<comment type="caution">
    <text evidence="1">The sequence shown here is derived from an EMBL/GenBank/DDBJ whole genome shotgun (WGS) entry which is preliminary data.</text>
</comment>
<evidence type="ECO:0000313" key="2">
    <source>
        <dbReference type="Proteomes" id="UP000886653"/>
    </source>
</evidence>
<dbReference type="Proteomes" id="UP000886653">
    <property type="component" value="Unassembled WGS sequence"/>
</dbReference>
<dbReference type="PANTHER" id="PTHR33050">
    <property type="entry name" value="REVERSE TRANSCRIPTASE DOMAIN-CONTAINING PROTEIN"/>
    <property type="match status" value="1"/>
</dbReference>